<reference evidence="2 3" key="1">
    <citation type="journal article" date="2011" name="J. Bacteriol.">
        <title>Genome Sequence of the Probiotic Strain Bifidobacterium animalis subsp. lactis CNCM I-2494.</title>
        <authorList>
            <person name="Chervaux C."/>
            <person name="Grimaldi C."/>
            <person name="Bolotin A."/>
            <person name="Quinquis B."/>
            <person name="Legrain-Raspaud S."/>
            <person name="van Hylckama Vlieg J.E."/>
            <person name="Denariaz G."/>
            <person name="Smokvina T."/>
        </authorList>
    </citation>
    <scope>NUCLEOTIDE SEQUENCE [LARGE SCALE GENOMIC DNA]</scope>
    <source>
        <strain evidence="2 3">CNCM I-2494</strain>
    </source>
</reference>
<dbReference type="EMBL" id="CP002915">
    <property type="protein sequence ID" value="AEK29688.1"/>
    <property type="molecule type" value="Genomic_DNA"/>
</dbReference>
<dbReference type="AlphaFoldDB" id="A0A806FPE0"/>
<accession>A0A806FPE0</accession>
<proteinExistence type="predicted"/>
<evidence type="ECO:0000256" key="1">
    <source>
        <dbReference type="SAM" id="MobiDB-lite"/>
    </source>
</evidence>
<dbReference type="RefSeq" id="WP_004219298.1">
    <property type="nucleotide sequence ID" value="NC_017215.1"/>
</dbReference>
<name>A0A806FPE0_BIFAN</name>
<evidence type="ECO:0000313" key="2">
    <source>
        <dbReference type="EMBL" id="AEK29688.1"/>
    </source>
</evidence>
<dbReference type="KEGG" id="bnm:BALAC2494_00890"/>
<feature type="region of interest" description="Disordered" evidence="1">
    <location>
        <begin position="281"/>
        <end position="314"/>
    </location>
</feature>
<gene>
    <name evidence="2" type="ORF">BALAC2494_00890</name>
</gene>
<dbReference type="GeneID" id="29696692"/>
<sequence length="314" mass="34615">MTFNDEHAVEQVASLPAMKTAVRSGTDLTELWPLTTAERMDNDAKYAENLQVRLTLTMARVLVGTTEVTLPDAEFVYEGADAIPGRPQEVVDALLAANDAYEQLNPYSDSHDFSLLFEAAETLTAGWSEATQKQLGEILDDCTAYIHDTDQKRVTGLDHRFAVVLVTFAQMLRVLRSQIIANLGSDSPHTGGASSDRVRHLERVALPLLPFINEFAETLGVPRICVTADQWHGLLAAFATPNGDDDSADSARVLAESLLPLAAAEWRKHREDILWDPAEAKRAAKEEDERKNKEALAAKFAHIKDDPSKPEVEL</sequence>
<organism evidence="2 3">
    <name type="scientific">Bifidobacterium animalis subsp. lactis CNCM I-2494</name>
    <dbReference type="NCBI Taxonomy" id="1042403"/>
    <lineage>
        <taxon>Bacteria</taxon>
        <taxon>Bacillati</taxon>
        <taxon>Actinomycetota</taxon>
        <taxon>Actinomycetes</taxon>
        <taxon>Bifidobacteriales</taxon>
        <taxon>Bifidobacteriaceae</taxon>
        <taxon>Bifidobacterium</taxon>
    </lineage>
</organism>
<dbReference type="Proteomes" id="UP000008394">
    <property type="component" value="Chromosome"/>
</dbReference>
<protein>
    <submittedName>
        <fullName evidence="2">Hypothetical cytosolic protein</fullName>
    </submittedName>
</protein>
<evidence type="ECO:0000313" key="3">
    <source>
        <dbReference type="Proteomes" id="UP000008394"/>
    </source>
</evidence>